<dbReference type="Gene3D" id="3.30.565.10">
    <property type="entry name" value="Histidine kinase-like ATPase, C-terminal domain"/>
    <property type="match status" value="1"/>
</dbReference>
<dbReference type="Gene3D" id="2.60.40.10">
    <property type="entry name" value="Immunoglobulins"/>
    <property type="match status" value="1"/>
</dbReference>
<dbReference type="PANTHER" id="PTHR24421">
    <property type="entry name" value="NITRATE/NITRITE SENSOR PROTEIN NARX-RELATED"/>
    <property type="match status" value="1"/>
</dbReference>
<dbReference type="Pfam" id="PF02518">
    <property type="entry name" value="HATPase_c"/>
    <property type="match status" value="1"/>
</dbReference>
<evidence type="ECO:0000256" key="3">
    <source>
        <dbReference type="ARBA" id="ARBA00023012"/>
    </source>
</evidence>
<dbReference type="GO" id="GO:0046983">
    <property type="term" value="F:protein dimerization activity"/>
    <property type="evidence" value="ECO:0007669"/>
    <property type="project" value="InterPro"/>
</dbReference>
<keyword evidence="3" id="KW-0902">Two-component regulatory system</keyword>
<dbReference type="PANTHER" id="PTHR24421:SF62">
    <property type="entry name" value="SENSORY TRANSDUCTION HISTIDINE KINASE"/>
    <property type="match status" value="1"/>
</dbReference>
<sequence length="1011" mass="111291">MWLLISFTSKMMALDPNNRITQYAHSAWRLQDGLFSGAPHAITQTKDGYVWIGTQNELLRFDGVRLSKWEPPAGAQLPQSRIWTLLASRDGSLWIGTDSGLAHWNKPELITFPKVDGHVNSMIERQNGEIWFSRVQRFDQSGGICKVLGERIKCYRKPDGIPLDTANALAEDTSGNLWFGDSSIVVRWNGSSLRAFSPPALKGNLSDGVTAIAGAPDGSVWLGFAIRGPGLGLQRVVNDVLTPFVTPELDSSTLIVNTLFFDRQNCLWIGTESQGIYRIHGRTVDHFGVSDGLSSNFVDAFYEDHEGDLWIATSGGIDCFRDLRVASFTGREGLPMEEVDSVLASRDGTVWAGGPENLVSIRGRHVSSIQSHKGLPGNQVTSLLEDHAGRLWVGVDNSLFIYEEGKFRIVTKQDGSQVGFVVGIAEDRNQNVWVETTGPRRCLVRISNLKVQEEFPEPQMPAARKLAVAQDGSLWLGLLSGDLARLKANELDIFRFKNSSTPSMESMVKEIFITSDGAVFGATSFGLIAWKNGTQRVLTTRNGLTCNAIYSLIADNQGTLWLYTQCGLVGIPNAELQKWWSEGDSSLQLYSVGAADGAQPAFVPFEGATKSPDGSLWFANYSGLQTINPANIRGNPIPPPVHIENVIADHRNYPASDTIALPANTIDLEIDYTALSFANPQKVAFRYKLEGRDKTWQGAGARRQAFYNDLPPGHYQFRVIASNNDGVWNERGAMLAFSIAPTWYQTRAFQAACVVLAALIVWLIYRLRVRYVAKSIAARFDERLAERTRIARDLHDTLLQTIQGSKLVADDALDMPSEPIRMRKALEQLSRWLQQAGQEGRAALNSLRGPVTSADDLSDALKRALEATPHDSLATTFSVHGNIRQLHPIVRDEVYRIGQEAIRNAHAHSGGTHLDVQLRYMDDLSLRIADDGPSATASNFSEDKEGHYGLKGMRERASRIGARLTIAGNAGCGTEVCVVVPGGIAFQDAGESRRSWLKTLLGTGKSRRRKS</sequence>
<proteinExistence type="predicted"/>
<feature type="domain" description="Histidine kinase/HSP90-like ATPase" evidence="5">
    <location>
        <begin position="891"/>
        <end position="981"/>
    </location>
</feature>
<dbReference type="SUPFAM" id="SSF63829">
    <property type="entry name" value="Calcium-dependent phosphotriesterase"/>
    <property type="match status" value="4"/>
</dbReference>
<feature type="domain" description="Two component regulator three Y" evidence="6">
    <location>
        <begin position="677"/>
        <end position="739"/>
    </location>
</feature>
<dbReference type="InterPro" id="IPR003594">
    <property type="entry name" value="HATPase_dom"/>
</dbReference>
<dbReference type="InterPro" id="IPR011123">
    <property type="entry name" value="Y_Y_Y"/>
</dbReference>
<dbReference type="EMBL" id="CP093313">
    <property type="protein sequence ID" value="UWZ85241.1"/>
    <property type="molecule type" value="Genomic_DNA"/>
</dbReference>
<gene>
    <name evidence="8" type="ORF">MOP44_04685</name>
</gene>
<dbReference type="SUPFAM" id="SSF55874">
    <property type="entry name" value="ATPase domain of HSP90 chaperone/DNA topoisomerase II/histidine kinase"/>
    <property type="match status" value="1"/>
</dbReference>
<dbReference type="InterPro" id="IPR036890">
    <property type="entry name" value="HATPase_C_sf"/>
</dbReference>
<keyword evidence="4" id="KW-0472">Membrane</keyword>
<dbReference type="GO" id="GO:0000155">
    <property type="term" value="F:phosphorelay sensor kinase activity"/>
    <property type="evidence" value="ECO:0007669"/>
    <property type="project" value="InterPro"/>
</dbReference>
<dbReference type="Gene3D" id="1.20.5.1930">
    <property type="match status" value="1"/>
</dbReference>
<dbReference type="GO" id="GO:0016020">
    <property type="term" value="C:membrane"/>
    <property type="evidence" value="ECO:0007669"/>
    <property type="project" value="InterPro"/>
</dbReference>
<dbReference type="AlphaFoldDB" id="A0A9J7BRN4"/>
<dbReference type="InterPro" id="IPR011110">
    <property type="entry name" value="Reg_prop"/>
</dbReference>
<keyword evidence="2 8" id="KW-0418">Kinase</keyword>
<organism evidence="8 9">
    <name type="scientific">Occallatibacter riparius</name>
    <dbReference type="NCBI Taxonomy" id="1002689"/>
    <lineage>
        <taxon>Bacteria</taxon>
        <taxon>Pseudomonadati</taxon>
        <taxon>Acidobacteriota</taxon>
        <taxon>Terriglobia</taxon>
        <taxon>Terriglobales</taxon>
        <taxon>Acidobacteriaceae</taxon>
        <taxon>Occallatibacter</taxon>
    </lineage>
</organism>
<dbReference type="KEGG" id="orp:MOP44_04685"/>
<keyword evidence="4" id="KW-0812">Transmembrane</keyword>
<dbReference type="Pfam" id="PF07494">
    <property type="entry name" value="Reg_prop"/>
    <property type="match status" value="4"/>
</dbReference>
<evidence type="ECO:0000256" key="4">
    <source>
        <dbReference type="SAM" id="Phobius"/>
    </source>
</evidence>
<evidence type="ECO:0000313" key="9">
    <source>
        <dbReference type="Proteomes" id="UP001059380"/>
    </source>
</evidence>
<keyword evidence="1" id="KW-0808">Transferase</keyword>
<evidence type="ECO:0000313" key="8">
    <source>
        <dbReference type="EMBL" id="UWZ85241.1"/>
    </source>
</evidence>
<evidence type="ECO:0000259" key="6">
    <source>
        <dbReference type="Pfam" id="PF07495"/>
    </source>
</evidence>
<keyword evidence="4" id="KW-1133">Transmembrane helix</keyword>
<dbReference type="InterPro" id="IPR015943">
    <property type="entry name" value="WD40/YVTN_repeat-like_dom_sf"/>
</dbReference>
<dbReference type="InterPro" id="IPR011712">
    <property type="entry name" value="Sig_transdc_His_kin_sub3_dim/P"/>
</dbReference>
<feature type="domain" description="Signal transduction histidine kinase subgroup 3 dimerisation and phosphoacceptor" evidence="7">
    <location>
        <begin position="786"/>
        <end position="851"/>
    </location>
</feature>
<dbReference type="Pfam" id="PF07495">
    <property type="entry name" value="Y_Y_Y"/>
    <property type="match status" value="1"/>
</dbReference>
<dbReference type="Proteomes" id="UP001059380">
    <property type="component" value="Chromosome"/>
</dbReference>
<protein>
    <submittedName>
        <fullName evidence="8">Histidine kinase</fullName>
    </submittedName>
</protein>
<evidence type="ECO:0000256" key="1">
    <source>
        <dbReference type="ARBA" id="ARBA00022679"/>
    </source>
</evidence>
<name>A0A9J7BRN4_9BACT</name>
<dbReference type="Pfam" id="PF07730">
    <property type="entry name" value="HisKA_3"/>
    <property type="match status" value="1"/>
</dbReference>
<dbReference type="CDD" id="cd16917">
    <property type="entry name" value="HATPase_UhpB-NarQ-NarX-like"/>
    <property type="match status" value="1"/>
</dbReference>
<dbReference type="InterPro" id="IPR013783">
    <property type="entry name" value="Ig-like_fold"/>
</dbReference>
<keyword evidence="9" id="KW-1185">Reference proteome</keyword>
<evidence type="ECO:0000256" key="2">
    <source>
        <dbReference type="ARBA" id="ARBA00022777"/>
    </source>
</evidence>
<dbReference type="Gene3D" id="2.130.10.10">
    <property type="entry name" value="YVTN repeat-like/Quinoprotein amine dehydrogenase"/>
    <property type="match status" value="3"/>
</dbReference>
<dbReference type="InterPro" id="IPR050482">
    <property type="entry name" value="Sensor_HK_TwoCompSys"/>
</dbReference>
<feature type="transmembrane region" description="Helical" evidence="4">
    <location>
        <begin position="748"/>
        <end position="765"/>
    </location>
</feature>
<accession>A0A9J7BRN4</accession>
<reference evidence="8" key="1">
    <citation type="submission" date="2021-04" db="EMBL/GenBank/DDBJ databases">
        <title>Phylogenetic analysis of Acidobacteriaceae.</title>
        <authorList>
            <person name="Qiu L."/>
            <person name="Zhang Q."/>
        </authorList>
    </citation>
    <scope>NUCLEOTIDE SEQUENCE</scope>
    <source>
        <strain evidence="8">DSM 25168</strain>
    </source>
</reference>
<dbReference type="RefSeq" id="WP_260794759.1">
    <property type="nucleotide sequence ID" value="NZ_CP093313.1"/>
</dbReference>
<evidence type="ECO:0000259" key="5">
    <source>
        <dbReference type="Pfam" id="PF02518"/>
    </source>
</evidence>
<evidence type="ECO:0000259" key="7">
    <source>
        <dbReference type="Pfam" id="PF07730"/>
    </source>
</evidence>